<proteinExistence type="predicted"/>
<protein>
    <submittedName>
        <fullName evidence="1">Uncharacterized protein</fullName>
    </submittedName>
</protein>
<name>A0A8T0DXE2_9TREM</name>
<dbReference type="EMBL" id="JTDF01000285">
    <property type="protein sequence ID" value="KAF8571864.1"/>
    <property type="molecule type" value="Genomic_DNA"/>
</dbReference>
<gene>
    <name evidence="1" type="ORF">P879_00180</name>
</gene>
<evidence type="ECO:0000313" key="1">
    <source>
        <dbReference type="EMBL" id="KAF8571864.1"/>
    </source>
</evidence>
<organism evidence="1 2">
    <name type="scientific">Paragonimus westermani</name>
    <dbReference type="NCBI Taxonomy" id="34504"/>
    <lineage>
        <taxon>Eukaryota</taxon>
        <taxon>Metazoa</taxon>
        <taxon>Spiralia</taxon>
        <taxon>Lophotrochozoa</taxon>
        <taxon>Platyhelminthes</taxon>
        <taxon>Trematoda</taxon>
        <taxon>Digenea</taxon>
        <taxon>Plagiorchiida</taxon>
        <taxon>Troglotremata</taxon>
        <taxon>Troglotrematidae</taxon>
        <taxon>Paragonimus</taxon>
    </lineage>
</organism>
<dbReference type="OrthoDB" id="10459935at2759"/>
<dbReference type="Proteomes" id="UP000699462">
    <property type="component" value="Unassembled WGS sequence"/>
</dbReference>
<reference evidence="1 2" key="1">
    <citation type="submission" date="2019-07" db="EMBL/GenBank/DDBJ databases">
        <title>Annotation for the trematode Paragonimus westermani.</title>
        <authorList>
            <person name="Choi Y.-J."/>
        </authorList>
    </citation>
    <scope>NUCLEOTIDE SEQUENCE [LARGE SCALE GENOMIC DNA]</scope>
    <source>
        <strain evidence="1">180907_Pwestermani</strain>
    </source>
</reference>
<accession>A0A8T0DXE2</accession>
<keyword evidence="2" id="KW-1185">Reference proteome</keyword>
<evidence type="ECO:0000313" key="2">
    <source>
        <dbReference type="Proteomes" id="UP000699462"/>
    </source>
</evidence>
<sequence length="109" mass="12192">MTDEDCVKKCLSETEIKQPCINSPPRHPAIEIAAPSVEDVEPWDIPFDFVKVALNRRSLADEQHLAAIELGLKKELEIACRLLLSLRAPVVKSGVHEYLGLAENEFDNL</sequence>
<comment type="caution">
    <text evidence="1">The sequence shown here is derived from an EMBL/GenBank/DDBJ whole genome shotgun (WGS) entry which is preliminary data.</text>
</comment>
<dbReference type="AlphaFoldDB" id="A0A8T0DXE2"/>